<accession>A0A5N5MRT4</accession>
<dbReference type="Proteomes" id="UP000326939">
    <property type="component" value="Chromosome 5"/>
</dbReference>
<organism evidence="1 2">
    <name type="scientific">Salix brachista</name>
    <dbReference type="NCBI Taxonomy" id="2182728"/>
    <lineage>
        <taxon>Eukaryota</taxon>
        <taxon>Viridiplantae</taxon>
        <taxon>Streptophyta</taxon>
        <taxon>Embryophyta</taxon>
        <taxon>Tracheophyta</taxon>
        <taxon>Spermatophyta</taxon>
        <taxon>Magnoliopsida</taxon>
        <taxon>eudicotyledons</taxon>
        <taxon>Gunneridae</taxon>
        <taxon>Pentapetalae</taxon>
        <taxon>rosids</taxon>
        <taxon>fabids</taxon>
        <taxon>Malpighiales</taxon>
        <taxon>Salicaceae</taxon>
        <taxon>Saliceae</taxon>
        <taxon>Salix</taxon>
    </lineage>
</organism>
<evidence type="ECO:0008006" key="3">
    <source>
        <dbReference type="Google" id="ProtNLM"/>
    </source>
</evidence>
<dbReference type="EMBL" id="VDCV01000005">
    <property type="protein sequence ID" value="KAB5556906.1"/>
    <property type="molecule type" value="Genomic_DNA"/>
</dbReference>
<dbReference type="PANTHER" id="PTHR31065">
    <property type="entry name" value="PLATZ TRANSCRIPTION FACTOR FAMILY PROTEIN"/>
    <property type="match status" value="1"/>
</dbReference>
<reference evidence="2" key="1">
    <citation type="journal article" date="2019" name="Gigascience">
        <title>De novo genome assembly of the endangered Acer yangbiense, a plant species with extremely small populations endemic to Yunnan Province, China.</title>
        <authorList>
            <person name="Yang J."/>
            <person name="Wariss H.M."/>
            <person name="Tao L."/>
            <person name="Zhang R."/>
            <person name="Yun Q."/>
            <person name="Hollingsworth P."/>
            <person name="Dao Z."/>
            <person name="Luo G."/>
            <person name="Guo H."/>
            <person name="Ma Y."/>
            <person name="Sun W."/>
        </authorList>
    </citation>
    <scope>NUCLEOTIDE SEQUENCE [LARGE SCALE GENOMIC DNA]</scope>
    <source>
        <strain evidence="2">cv. br00</strain>
    </source>
</reference>
<protein>
    <recommendedName>
        <fullName evidence="3">B box-type domain-containing protein</fullName>
    </recommendedName>
</protein>
<dbReference type="AlphaFoldDB" id="A0A5N5MRT4"/>
<comment type="caution">
    <text evidence="1">The sequence shown here is derived from an EMBL/GenBank/DDBJ whole genome shotgun (WGS) entry which is preliminary data.</text>
</comment>
<dbReference type="PANTHER" id="PTHR31065:SF39">
    <property type="entry name" value="PLATZ TRANSCRIPTION FACTOR FAMILY PROTEIN"/>
    <property type="match status" value="1"/>
</dbReference>
<evidence type="ECO:0000313" key="1">
    <source>
        <dbReference type="EMBL" id="KAB5556906.1"/>
    </source>
</evidence>
<gene>
    <name evidence="1" type="ORF">DKX38_007815</name>
</gene>
<name>A0A5N5MRT4_9ROSI</name>
<keyword evidence="2" id="KW-1185">Reference proteome</keyword>
<proteinExistence type="predicted"/>
<sequence>MGEHAAYPRWVLHLIETEFYELCENHSDPNKAKLCNFFCMDCTKSPPFCDHCNNSNVHEGHRVIQKRSKRSRQIDDDEVFVSINGCDNQFSYTRRKRRKAMPRKSPLF</sequence>
<evidence type="ECO:0000313" key="2">
    <source>
        <dbReference type="Proteomes" id="UP000326939"/>
    </source>
</evidence>